<evidence type="ECO:0000313" key="3">
    <source>
        <dbReference type="EMBL" id="OAB42994.1"/>
    </source>
</evidence>
<sequence>MKWAFLMGSPDISGGSYVIFEHAIRASKNGAEVVIITEEFVHMDRLHWHPEARGLIWKTYKEVENEEFDICIATWWKTVYELYRVNAKTYAYFVQSIESRFYAEEECSLRHLVESTYQLPLHIVTEAKWIQQYLKENYNQEAILVPNGIRKDIYSIQGETIKERENGKLRILVEGPIDVPFKNVPKTIDICKSSEVDEIWLLTSSPITSYPGIDRVFSQVPIFETAKIYRSCDVIIKLSYVEGMFGPPLEMFHCGGTSITYDVTGHDEYIISGQNGLVAPKDKDNDVLEFINSLKQSPIELKRLKHEAKKTADAWPSWEESSSQFFEEINKFCEQSQLNTRAGIEKQSKFYFDWYVIAEQAKEIHVGSINKRGLFNSLKSIGRNHFPKIYKILGKMKYKLKVKMIK</sequence>
<dbReference type="EMBL" id="LVJH01000017">
    <property type="protein sequence ID" value="OAB42994.1"/>
    <property type="molecule type" value="Genomic_DNA"/>
</dbReference>
<dbReference type="PANTHER" id="PTHR46401">
    <property type="entry name" value="GLYCOSYLTRANSFERASE WBBK-RELATED"/>
    <property type="match status" value="1"/>
</dbReference>
<dbReference type="Proteomes" id="UP000076967">
    <property type="component" value="Unassembled WGS sequence"/>
</dbReference>
<dbReference type="GO" id="GO:0016757">
    <property type="term" value="F:glycosyltransferase activity"/>
    <property type="evidence" value="ECO:0007669"/>
    <property type="project" value="InterPro"/>
</dbReference>
<dbReference type="STRING" id="494026.PGLA_11110"/>
<dbReference type="Gene3D" id="3.40.50.11090">
    <property type="match status" value="1"/>
</dbReference>
<dbReference type="GO" id="GO:0009103">
    <property type="term" value="P:lipopolysaccharide biosynthetic process"/>
    <property type="evidence" value="ECO:0007669"/>
    <property type="project" value="TreeGrafter"/>
</dbReference>
<dbReference type="Pfam" id="PF00534">
    <property type="entry name" value="Glycos_transf_1"/>
    <property type="match status" value="1"/>
</dbReference>
<evidence type="ECO:0000256" key="1">
    <source>
        <dbReference type="ARBA" id="ARBA00022679"/>
    </source>
</evidence>
<dbReference type="InterPro" id="IPR001296">
    <property type="entry name" value="Glyco_trans_1"/>
</dbReference>
<feature type="domain" description="Glycosyl transferase family 1" evidence="2">
    <location>
        <begin position="219"/>
        <end position="310"/>
    </location>
</feature>
<dbReference type="Gene3D" id="3.40.50.2000">
    <property type="entry name" value="Glycogen Phosphorylase B"/>
    <property type="match status" value="1"/>
</dbReference>
<dbReference type="RefSeq" id="WP_161487873.1">
    <property type="nucleotide sequence ID" value="NZ_LVJH01000017.1"/>
</dbReference>
<proteinExistence type="predicted"/>
<keyword evidence="1" id="KW-0808">Transferase</keyword>
<dbReference type="OrthoDB" id="9797829at2"/>
<reference evidence="3 4" key="1">
    <citation type="submission" date="2016-03" db="EMBL/GenBank/DDBJ databases">
        <title>Draft genome sequence of Paenibacillus glacialis DSM 22343.</title>
        <authorList>
            <person name="Shin S.-K."/>
            <person name="Yi H."/>
        </authorList>
    </citation>
    <scope>NUCLEOTIDE SEQUENCE [LARGE SCALE GENOMIC DNA]</scope>
    <source>
        <strain evidence="3 4">DSM 22343</strain>
    </source>
</reference>
<evidence type="ECO:0000313" key="4">
    <source>
        <dbReference type="Proteomes" id="UP000076967"/>
    </source>
</evidence>
<comment type="caution">
    <text evidence="3">The sequence shown here is derived from an EMBL/GenBank/DDBJ whole genome shotgun (WGS) entry which is preliminary data.</text>
</comment>
<gene>
    <name evidence="3" type="ORF">PGLA_11110</name>
</gene>
<keyword evidence="4" id="KW-1185">Reference proteome</keyword>
<protein>
    <recommendedName>
        <fullName evidence="2">Glycosyl transferase family 1 domain-containing protein</fullName>
    </recommendedName>
</protein>
<dbReference type="PANTHER" id="PTHR46401:SF2">
    <property type="entry name" value="GLYCOSYLTRANSFERASE WBBK-RELATED"/>
    <property type="match status" value="1"/>
</dbReference>
<name>A0A168L7Q9_9BACL</name>
<organism evidence="3 4">
    <name type="scientific">Paenibacillus glacialis</name>
    <dbReference type="NCBI Taxonomy" id="494026"/>
    <lineage>
        <taxon>Bacteria</taxon>
        <taxon>Bacillati</taxon>
        <taxon>Bacillota</taxon>
        <taxon>Bacilli</taxon>
        <taxon>Bacillales</taxon>
        <taxon>Paenibacillaceae</taxon>
        <taxon>Paenibacillus</taxon>
    </lineage>
</organism>
<evidence type="ECO:0000259" key="2">
    <source>
        <dbReference type="Pfam" id="PF00534"/>
    </source>
</evidence>
<dbReference type="AlphaFoldDB" id="A0A168L7Q9"/>
<dbReference type="SUPFAM" id="SSF53756">
    <property type="entry name" value="UDP-Glycosyltransferase/glycogen phosphorylase"/>
    <property type="match status" value="1"/>
</dbReference>
<accession>A0A168L7Q9</accession>